<comment type="function">
    <text evidence="1">Promotes the exchange of GDP for GTP in EF-1-alpha/GDP, thus allowing the regeneration of EF-1-alpha/GTP that could then be used to form the ternary complex EF-1-alpha/GTP/AAtRNA.</text>
</comment>
<organism evidence="7">
    <name type="scientific">marine sediment metagenome</name>
    <dbReference type="NCBI Taxonomy" id="412755"/>
    <lineage>
        <taxon>unclassified sequences</taxon>
        <taxon>metagenomes</taxon>
        <taxon>ecological metagenomes</taxon>
    </lineage>
</organism>
<dbReference type="InterPro" id="IPR036219">
    <property type="entry name" value="eEF-1beta-like_sf"/>
</dbReference>
<dbReference type="GO" id="GO:0003746">
    <property type="term" value="F:translation elongation factor activity"/>
    <property type="evidence" value="ECO:0007669"/>
    <property type="project" value="UniProtKB-KW"/>
</dbReference>
<name>X0VNN0_9ZZZZ</name>
<proteinExistence type="inferred from homology"/>
<evidence type="ECO:0000313" key="7">
    <source>
        <dbReference type="EMBL" id="GAG19870.1"/>
    </source>
</evidence>
<feature type="domain" description="Translation elongation factor EF1B beta/delta subunit guanine nucleotide exchange" evidence="6">
    <location>
        <begin position="3"/>
        <end position="93"/>
    </location>
</feature>
<dbReference type="PANTHER" id="PTHR39647">
    <property type="entry name" value="ELONGATION FACTOR 1-BETA"/>
    <property type="match status" value="1"/>
</dbReference>
<gene>
    <name evidence="7" type="ORF">S01H1_52909</name>
</gene>
<keyword evidence="5" id="KW-0648">Protein biosynthesis</keyword>
<dbReference type="SUPFAM" id="SSF54984">
    <property type="entry name" value="eEF-1beta-like"/>
    <property type="match status" value="1"/>
</dbReference>
<sequence>MANVLSILKVIPTSPEVDREGIVSLAKTELIKGLDLEILKKEEVPLFFGLYAIKLFVKTADSDEGTETLQNFENRLLELEEVDNCEVELQTIIDY</sequence>
<dbReference type="PANTHER" id="PTHR39647:SF1">
    <property type="entry name" value="ELONGATION FACTOR 1-BETA"/>
    <property type="match status" value="1"/>
</dbReference>
<comment type="caution">
    <text evidence="7">The sequence shown here is derived from an EMBL/GenBank/DDBJ whole genome shotgun (WGS) entry which is preliminary data.</text>
</comment>
<evidence type="ECO:0000256" key="1">
    <source>
        <dbReference type="ARBA" id="ARBA00003815"/>
    </source>
</evidence>
<dbReference type="InterPro" id="IPR014717">
    <property type="entry name" value="Transl_elong_EF1B/ribsomal_bS6"/>
</dbReference>
<evidence type="ECO:0000256" key="3">
    <source>
        <dbReference type="ARBA" id="ARBA00017600"/>
    </source>
</evidence>
<dbReference type="InterPro" id="IPR004542">
    <property type="entry name" value="Transl_elong_EF1B_B_arc"/>
</dbReference>
<comment type="similarity">
    <text evidence="2">Belongs to the EF-1-beta/EF-1-delta family.</text>
</comment>
<evidence type="ECO:0000259" key="6">
    <source>
        <dbReference type="SMART" id="SM00888"/>
    </source>
</evidence>
<dbReference type="InterPro" id="IPR014038">
    <property type="entry name" value="EF1B_bsu/dsu_GNE"/>
</dbReference>
<keyword evidence="4" id="KW-0251">Elongation factor</keyword>
<accession>X0VNN0</accession>
<evidence type="ECO:0000256" key="2">
    <source>
        <dbReference type="ARBA" id="ARBA00007411"/>
    </source>
</evidence>
<dbReference type="AlphaFoldDB" id="X0VNN0"/>
<protein>
    <recommendedName>
        <fullName evidence="3">Elongation factor 1-beta</fullName>
    </recommendedName>
</protein>
<dbReference type="Gene3D" id="3.30.70.60">
    <property type="match status" value="1"/>
</dbReference>
<evidence type="ECO:0000256" key="4">
    <source>
        <dbReference type="ARBA" id="ARBA00022768"/>
    </source>
</evidence>
<dbReference type="Pfam" id="PF00736">
    <property type="entry name" value="EF1_GNE"/>
    <property type="match status" value="1"/>
</dbReference>
<dbReference type="SMART" id="SM00888">
    <property type="entry name" value="EF1_GNE"/>
    <property type="match status" value="1"/>
</dbReference>
<reference evidence="7" key="1">
    <citation type="journal article" date="2014" name="Front. Microbiol.">
        <title>High frequency of phylogenetically diverse reductive dehalogenase-homologous genes in deep subseafloor sedimentary metagenomes.</title>
        <authorList>
            <person name="Kawai M."/>
            <person name="Futagami T."/>
            <person name="Toyoda A."/>
            <person name="Takaki Y."/>
            <person name="Nishi S."/>
            <person name="Hori S."/>
            <person name="Arai W."/>
            <person name="Tsubouchi T."/>
            <person name="Morono Y."/>
            <person name="Uchiyama I."/>
            <person name="Ito T."/>
            <person name="Fujiyama A."/>
            <person name="Inagaki F."/>
            <person name="Takami H."/>
        </authorList>
    </citation>
    <scope>NUCLEOTIDE SEQUENCE</scope>
    <source>
        <strain evidence="7">Expedition CK06-06</strain>
    </source>
</reference>
<dbReference type="EMBL" id="BARS01034226">
    <property type="protein sequence ID" value="GAG19870.1"/>
    <property type="molecule type" value="Genomic_DNA"/>
</dbReference>
<evidence type="ECO:0000256" key="5">
    <source>
        <dbReference type="ARBA" id="ARBA00022917"/>
    </source>
</evidence>